<comment type="subunit">
    <text evidence="3">Homotrimer.</text>
</comment>
<comment type="function">
    <text evidence="3">Catalyzes the reversible phosphorylation of S-methyl-5'-thioinosine (MTI) to hypoxanthine and 5-methylthioribose-1-phosphate. Involved in the breakdown of S-methyl-5'-thioadenosine (MTA), a major by-product of polyamine biosynthesis. Catabolism of (MTA) occurs via deamination to MTI and phosphorolysis to hypoxanthine.</text>
</comment>
<feature type="site" description="Important for substrate specificity" evidence="3">
    <location>
        <position position="221"/>
    </location>
</feature>
<comment type="catalytic activity">
    <reaction evidence="3">
        <text>S-methyl-5'-thioinosine + phosphate = 5-(methylsulfanyl)-alpha-D-ribose 1-phosphate + hypoxanthine</text>
        <dbReference type="Rhea" id="RHEA:30643"/>
        <dbReference type="ChEBI" id="CHEBI:17368"/>
        <dbReference type="ChEBI" id="CHEBI:43474"/>
        <dbReference type="ChEBI" id="CHEBI:48595"/>
        <dbReference type="ChEBI" id="CHEBI:58533"/>
        <dbReference type="EC" id="2.4.2.44"/>
    </reaction>
</comment>
<dbReference type="SUPFAM" id="SSF53167">
    <property type="entry name" value="Purine and uridine phosphorylases"/>
    <property type="match status" value="1"/>
</dbReference>
<dbReference type="AlphaFoldDB" id="A0A1T2KX74"/>
<dbReference type="InterPro" id="IPR000845">
    <property type="entry name" value="Nucleoside_phosphorylase_d"/>
</dbReference>
<comment type="caution">
    <text evidence="3">Lacks conserved residue(s) required for the propagation of feature annotation.</text>
</comment>
<proteinExistence type="inferred from homology"/>
<comment type="similarity">
    <text evidence="3">Belongs to the PNP/MTAP phosphorylase family. MTAP subfamily.</text>
</comment>
<dbReference type="GO" id="GO:0019509">
    <property type="term" value="P:L-methionine salvage from methylthioadenosine"/>
    <property type="evidence" value="ECO:0007669"/>
    <property type="project" value="TreeGrafter"/>
</dbReference>
<dbReference type="RefSeq" id="WP_078485998.1">
    <property type="nucleotide sequence ID" value="NZ_MPRJ01000011.1"/>
</dbReference>
<dbReference type="GO" id="GO:0005829">
    <property type="term" value="C:cytosol"/>
    <property type="evidence" value="ECO:0007669"/>
    <property type="project" value="TreeGrafter"/>
</dbReference>
<evidence type="ECO:0000313" key="5">
    <source>
        <dbReference type="EMBL" id="OOZ37391.1"/>
    </source>
</evidence>
<comment type="pathway">
    <text evidence="3">Purine metabolism; purine nucleoside salvage.</text>
</comment>
<dbReference type="InterPro" id="IPR010044">
    <property type="entry name" value="MTAP"/>
</dbReference>
<feature type="domain" description="Nucleoside phosphorylase" evidence="4">
    <location>
        <begin position="4"/>
        <end position="241"/>
    </location>
</feature>
<evidence type="ECO:0000256" key="1">
    <source>
        <dbReference type="ARBA" id="ARBA00022676"/>
    </source>
</evidence>
<dbReference type="GO" id="GO:0017061">
    <property type="term" value="F:S-methyl-5-thioadenosine phosphorylase activity"/>
    <property type="evidence" value="ECO:0007669"/>
    <property type="project" value="InterPro"/>
</dbReference>
<feature type="binding site" evidence="3">
    <location>
        <position position="186"/>
    </location>
    <ligand>
        <name>phosphate</name>
        <dbReference type="ChEBI" id="CHEBI:43474"/>
    </ligand>
</feature>
<dbReference type="Gene3D" id="3.40.50.1580">
    <property type="entry name" value="Nucleoside phosphorylase domain"/>
    <property type="match status" value="1"/>
</dbReference>
<dbReference type="PANTHER" id="PTHR42679">
    <property type="entry name" value="S-METHYL-5'-THIOADENOSINE PHOSPHORYLASE"/>
    <property type="match status" value="1"/>
</dbReference>
<dbReference type="Pfam" id="PF01048">
    <property type="entry name" value="PNP_UDP_1"/>
    <property type="match status" value="1"/>
</dbReference>
<keyword evidence="6" id="KW-1185">Reference proteome</keyword>
<dbReference type="NCBIfam" id="TIGR01694">
    <property type="entry name" value="MTAP"/>
    <property type="match status" value="1"/>
</dbReference>
<name>A0A1T2KX74_9GAMM</name>
<dbReference type="InterPro" id="IPR035994">
    <property type="entry name" value="Nucleoside_phosphorylase_sf"/>
</dbReference>
<sequence length="253" mass="27552">MSDLAIIGGSGFTKLEELKIVRREVIHTPFGEPSSPLVHGIFNGLEVVFLPRHGSAHTIPPHKVNYRANLWALSHIGIKRVIGVAAVGGIRKDMAPGSIVIPDQIIDYTYGRSHTYFETDLSHVTHIDFTEPYCNELRNALIEASESAGIDLITNGTYGATQGPRLETAKEIDRMGSDGCDLVGMTGMPEAALARELGVCYASCSVVANWAAGRSDGPITMDEIEKHLIDGMERVRKLLSIFAGQNFLHDLEN</sequence>
<evidence type="ECO:0000259" key="4">
    <source>
        <dbReference type="Pfam" id="PF01048"/>
    </source>
</evidence>
<feature type="binding site" evidence="3">
    <location>
        <position position="185"/>
    </location>
    <ligand>
        <name>substrate</name>
    </ligand>
</feature>
<evidence type="ECO:0000256" key="3">
    <source>
        <dbReference type="HAMAP-Rule" id="MF_01963"/>
    </source>
</evidence>
<dbReference type="OrthoDB" id="1523230at2"/>
<dbReference type="PANTHER" id="PTHR42679:SF2">
    <property type="entry name" value="S-METHYL-5'-THIOADENOSINE PHOSPHORYLASE"/>
    <property type="match status" value="1"/>
</dbReference>
<dbReference type="Proteomes" id="UP000190896">
    <property type="component" value="Unassembled WGS sequence"/>
</dbReference>
<feature type="binding site" evidence="3">
    <location>
        <begin position="209"/>
        <end position="211"/>
    </location>
    <ligand>
        <name>substrate</name>
    </ligand>
</feature>
<dbReference type="UniPathway" id="UPA00606"/>
<keyword evidence="1 3" id="KW-0328">Glycosyltransferase</keyword>
<keyword evidence="2 3" id="KW-0808">Transferase</keyword>
<dbReference type="NCBIfam" id="NF006599">
    <property type="entry name" value="PRK09136.1"/>
    <property type="match status" value="1"/>
</dbReference>
<accession>A0A1T2KX74</accession>
<feature type="site" description="Important for substrate specificity" evidence="3">
    <location>
        <position position="167"/>
    </location>
</feature>
<feature type="binding site" evidence="3">
    <location>
        <begin position="52"/>
        <end position="53"/>
    </location>
    <ligand>
        <name>phosphate</name>
        <dbReference type="ChEBI" id="CHEBI:43474"/>
    </ligand>
</feature>
<organism evidence="5 6">
    <name type="scientific">Solemya velesiana gill symbiont</name>
    <dbReference type="NCBI Taxonomy" id="1918948"/>
    <lineage>
        <taxon>Bacteria</taxon>
        <taxon>Pseudomonadati</taxon>
        <taxon>Pseudomonadota</taxon>
        <taxon>Gammaproteobacteria</taxon>
        <taxon>sulfur-oxidizing symbionts</taxon>
    </lineage>
</organism>
<gene>
    <name evidence="5" type="ORF">BOW51_02760</name>
</gene>
<comment type="caution">
    <text evidence="5">The sequence shown here is derived from an EMBL/GenBank/DDBJ whole genome shotgun (WGS) entry which is preliminary data.</text>
</comment>
<keyword evidence="3" id="KW-0660">Purine salvage</keyword>
<dbReference type="EMBL" id="MPRJ01000011">
    <property type="protein sequence ID" value="OOZ37391.1"/>
    <property type="molecule type" value="Genomic_DNA"/>
</dbReference>
<evidence type="ECO:0000313" key="6">
    <source>
        <dbReference type="Proteomes" id="UP000190896"/>
    </source>
</evidence>
<dbReference type="EC" id="2.4.2.44" evidence="3"/>
<dbReference type="HAMAP" id="MF_01963">
    <property type="entry name" value="MTAP"/>
    <property type="match status" value="1"/>
</dbReference>
<dbReference type="GO" id="GO:0006166">
    <property type="term" value="P:purine ribonucleoside salvage"/>
    <property type="evidence" value="ECO:0007669"/>
    <property type="project" value="UniProtKB-UniRule"/>
</dbReference>
<protein>
    <recommendedName>
        <fullName evidence="3">Probable S-methyl-5'-thioinosine phosphorylase</fullName>
        <ecNumber evidence="3">2.4.2.44</ecNumber>
    </recommendedName>
    <alternativeName>
        <fullName evidence="3">5'-methylthioinosine phosphorylase</fullName>
        <shortName evidence="3">MTI phosphorylase</shortName>
        <shortName evidence="3">MTIP</shortName>
    </alternativeName>
</protein>
<feature type="binding site" evidence="3">
    <location>
        <position position="10"/>
    </location>
    <ligand>
        <name>phosphate</name>
        <dbReference type="ChEBI" id="CHEBI:43474"/>
    </ligand>
</feature>
<dbReference type="CDD" id="cd09010">
    <property type="entry name" value="MTAP_SsMTAPII_like_MTIP"/>
    <property type="match status" value="1"/>
</dbReference>
<comment type="miscellaneous">
    <text evidence="3">Although this enzyme belongs to the family of MTA phosphorylases based on sequence homology, it has been shown that conserved amino acid substitutions in the substrate binding pocket convert the substrate specificity of this enzyme from 6-aminopurines to 6-oxopurines.</text>
</comment>
<evidence type="ECO:0000256" key="2">
    <source>
        <dbReference type="ARBA" id="ARBA00022679"/>
    </source>
</evidence>
<reference evidence="5 6" key="1">
    <citation type="submission" date="2016-11" db="EMBL/GenBank/DDBJ databases">
        <title>Mixed transmission modes and dynamic genome evolution in an obligate animal-bacterial symbiosis.</title>
        <authorList>
            <person name="Russell S.L."/>
            <person name="Corbett-Detig R.B."/>
            <person name="Cavanaugh C.M."/>
        </authorList>
    </citation>
    <scope>NUCLEOTIDE SEQUENCE [LARGE SCALE GENOMIC DNA]</scope>
    <source>
        <strain evidence="5">Se-Cadez</strain>
    </source>
</reference>